<feature type="compositionally biased region" description="Acidic residues" evidence="1">
    <location>
        <begin position="1429"/>
        <end position="1440"/>
    </location>
</feature>
<feature type="region of interest" description="Disordered" evidence="1">
    <location>
        <begin position="1"/>
        <end position="32"/>
    </location>
</feature>
<dbReference type="SMART" id="SM01252">
    <property type="entry name" value="KilA-N"/>
    <property type="match status" value="1"/>
</dbReference>
<feature type="region of interest" description="Disordered" evidence="1">
    <location>
        <begin position="416"/>
        <end position="452"/>
    </location>
</feature>
<feature type="region of interest" description="Disordered" evidence="1">
    <location>
        <begin position="1096"/>
        <end position="1120"/>
    </location>
</feature>
<dbReference type="SUPFAM" id="SSF54616">
    <property type="entry name" value="DNA-binding domain of Mlu1-box binding protein MBP1"/>
    <property type="match status" value="2"/>
</dbReference>
<feature type="compositionally biased region" description="Polar residues" evidence="1">
    <location>
        <begin position="567"/>
        <end position="582"/>
    </location>
</feature>
<dbReference type="GO" id="GO:0003690">
    <property type="term" value="F:double-stranded DNA binding"/>
    <property type="evidence" value="ECO:0007669"/>
    <property type="project" value="TreeGrafter"/>
</dbReference>
<reference evidence="3" key="1">
    <citation type="journal article" date="2014" name="Genome Announc.">
        <title>De novo whole-genome sequence and genome annotation of Lichtheimia ramosa.</title>
        <authorList>
            <person name="Linde J."/>
            <person name="Schwartze V."/>
            <person name="Binder U."/>
            <person name="Lass-Florl C."/>
            <person name="Voigt K."/>
            <person name="Horn F."/>
        </authorList>
    </citation>
    <scope>NUCLEOTIDE SEQUENCE</scope>
    <source>
        <strain evidence="3">JMRC FSU:6197</strain>
    </source>
</reference>
<feature type="compositionally biased region" description="Low complexity" evidence="1">
    <location>
        <begin position="1332"/>
        <end position="1341"/>
    </location>
</feature>
<dbReference type="InterPro" id="IPR052003">
    <property type="entry name" value="HR_DNA-Binding_Protein"/>
</dbReference>
<feature type="compositionally biased region" description="Polar residues" evidence="1">
    <location>
        <begin position="1"/>
        <end position="17"/>
    </location>
</feature>
<evidence type="ECO:0000256" key="1">
    <source>
        <dbReference type="SAM" id="MobiDB-lite"/>
    </source>
</evidence>
<feature type="compositionally biased region" description="Low complexity" evidence="1">
    <location>
        <begin position="1397"/>
        <end position="1419"/>
    </location>
</feature>
<feature type="region of interest" description="Disordered" evidence="1">
    <location>
        <begin position="313"/>
        <end position="351"/>
    </location>
</feature>
<feature type="compositionally biased region" description="Polar residues" evidence="1">
    <location>
        <begin position="325"/>
        <end position="345"/>
    </location>
</feature>
<feature type="compositionally biased region" description="Acidic residues" evidence="1">
    <location>
        <begin position="266"/>
        <end position="279"/>
    </location>
</feature>
<dbReference type="PANTHER" id="PTHR15361:SF5">
    <property type="entry name" value="C3H1-TYPE DOMAIN-CONTAINING PROTEIN"/>
    <property type="match status" value="1"/>
</dbReference>
<dbReference type="InterPro" id="IPR003163">
    <property type="entry name" value="Tscrpt_reg_HTH_APSES-type"/>
</dbReference>
<organism evidence="3">
    <name type="scientific">Lichtheimia ramosa</name>
    <dbReference type="NCBI Taxonomy" id="688394"/>
    <lineage>
        <taxon>Eukaryota</taxon>
        <taxon>Fungi</taxon>
        <taxon>Fungi incertae sedis</taxon>
        <taxon>Mucoromycota</taxon>
        <taxon>Mucoromycotina</taxon>
        <taxon>Mucoromycetes</taxon>
        <taxon>Mucorales</taxon>
        <taxon>Lichtheimiaceae</taxon>
        <taxon>Lichtheimia</taxon>
    </lineage>
</organism>
<feature type="compositionally biased region" description="Polar residues" evidence="1">
    <location>
        <begin position="550"/>
        <end position="559"/>
    </location>
</feature>
<name>A0A077W939_9FUNG</name>
<dbReference type="Pfam" id="PF25318">
    <property type="entry name" value="WHD_GDS1"/>
    <property type="match status" value="1"/>
</dbReference>
<feature type="domain" description="HTH APSES-type" evidence="2">
    <location>
        <begin position="623"/>
        <end position="744"/>
    </location>
</feature>
<feature type="compositionally biased region" description="Low complexity" evidence="1">
    <location>
        <begin position="1107"/>
        <end position="1120"/>
    </location>
</feature>
<sequence>MSDSISPMQAESSSNAKEQQRQGLPVPIHPDDAKDKVFTAILKALLKMGNKPSSPKELANVIVKYKYATLGGATPFATVSSRISQHFKRAAQHNPPRPPLLAKHFDENHSRKINYSLATEPTSSSSPQEEDGSPTASALNHHDNHKTLSDMSEDETSREQQQQQQQQPLRRSNRHASPPVTRASRRKTRQSVEEEEQVTVVIDEDDADDEADLMSKRRGAKRIRRHYHNKDNLPLSPIRDPITHKSQHVLSRVIPPVSPPPTQLEEASDQDDDIEEELQEQVKQQEEEESEVDEFPDYHEEMLKGDDAMMLDTTTGLTDRRPSVNMVSSRRPSIAQATATGSSKYGESPRLTARRQSFSLNNGDEIWTTNPLEHDFDSVFLSDESTSTHAFPPLSIGAPESISMAELETYFTGAAAAAATTSSSHSGDKQQSSSSNTATTPSSSTSDIPAISRLQSSRKSFSALMGTRETSLLQRALLASTAARGMAEAAAAAASVTTEDYEDAVEDDLPSPLRQRRKSWPDESTTSGAILFPEDDEEEDHSKDDKKDVTNMTTTPSNDQQQQEQQLSTSPEPASSTTDTIEQQQQQQQEDESFIIRKRTWGSLECYQLDSPDDIPDTKILRFIASTDGATEHVALRTRHAADKNAKHRRNSHQHFYLGEGYVNATQLRKAARPVMGKGPFDAAGETEEGRVVVSLTKGPMDCRGAWVPLSRARELVKEYGIDGYPGIVKLLGDDPMDGKEEDDEQEDNKDKQKEDHHDNDKKASSKDGDKKSTPAPSESKDPATSSSLLNVDDGEFFVKFEDDEEKKASDDTTTATNDVAEEDAATMAAAAAAAATMPLDLSKTFNLAALQQISAAFPGVDLTKALTAYMQSVSNNSGKSDNPTTSASDIKTALARFPALEALLRKDPITNTTHNTNTTTTTSPAIVNTDQQQQQQQQQPVVVHTIMPTNPTMYITVAENVAVCIAVLAPPDTNTPEYRIMRRLDTNYINGTTLLTAGGIDTDSERSMILSFEMERRRIPEKKSALYGTWIPLRRAQELAVTCSIQHRLGPFLTDSIESYFPSPLPITIHRRPQLPSLKESSNNRWASLARRALRNGITHPDNDDTTASTSSSSTSNTKTLTTATAAQLHQLLLTNNPRKIAEYAQKAPLLGTFGDDHENSKRKVAVIDASSVAARAAAAAAAKKRAAKKRRLNEQVDHSSDVDIENSGSEAEAEDDEGEDTDTDTDVEEVRKRMKRMRDAAIDAMESGSSIDLEELIRRASSPIMSSGIEHRSGSSDTLRRTATVRATSRRRPQARHGNSTGGKIAPSNLKKSASWSGSLTSPLRVVVPSKKSSSNTNNNHRKSTHSLRPSKLRGSTSSNSSSTSHHDNNRVVEHTSSSSSSPSPTLSKAEHPSSTDVTTTTTTATTTTPPSTKDSTCSGDVLATIQEDDEDEEIDIGGSDRDDDLR</sequence>
<feature type="compositionally biased region" description="Acidic residues" evidence="1">
    <location>
        <begin position="1213"/>
        <end position="1229"/>
    </location>
</feature>
<proteinExistence type="predicted"/>
<feature type="compositionally biased region" description="Basic residues" evidence="1">
    <location>
        <begin position="216"/>
        <end position="228"/>
    </location>
</feature>
<dbReference type="PANTHER" id="PTHR15361">
    <property type="entry name" value="RAD51/NUKS-INTERACTING PROTEIN"/>
    <property type="match status" value="1"/>
</dbReference>
<feature type="compositionally biased region" description="Polar residues" evidence="1">
    <location>
        <begin position="1312"/>
        <end position="1324"/>
    </location>
</feature>
<feature type="compositionally biased region" description="Acidic residues" evidence="1">
    <location>
        <begin position="193"/>
        <end position="212"/>
    </location>
</feature>
<feature type="region of interest" description="Disordered" evidence="1">
    <location>
        <begin position="495"/>
        <end position="591"/>
    </location>
</feature>
<dbReference type="EMBL" id="LK023313">
    <property type="protein sequence ID" value="CDS03310.1"/>
    <property type="molecule type" value="Genomic_DNA"/>
</dbReference>
<feature type="compositionally biased region" description="Basic and acidic residues" evidence="1">
    <location>
        <begin position="1367"/>
        <end position="1376"/>
    </location>
</feature>
<feature type="region of interest" description="Disordered" evidence="1">
    <location>
        <begin position="732"/>
        <end position="789"/>
    </location>
</feature>
<dbReference type="PROSITE" id="PS51299">
    <property type="entry name" value="HTH_APSES"/>
    <property type="match status" value="2"/>
</dbReference>
<protein>
    <recommendedName>
        <fullName evidence="2">HTH APSES-type domain-containing protein</fullName>
    </recommendedName>
</protein>
<dbReference type="Gene3D" id="3.10.260.10">
    <property type="entry name" value="Transcription regulator HTH, APSES-type DNA-binding domain"/>
    <property type="match status" value="2"/>
</dbReference>
<gene>
    <name evidence="3" type="ORF">LRAMOSA00712</name>
</gene>
<feature type="region of interest" description="Disordered" evidence="1">
    <location>
        <begin position="1191"/>
        <end position="1233"/>
    </location>
</feature>
<feature type="compositionally biased region" description="Basic and acidic residues" evidence="1">
    <location>
        <begin position="1194"/>
        <end position="1203"/>
    </location>
</feature>
<dbReference type="InterPro" id="IPR018004">
    <property type="entry name" value="KilA/APSES_HTH"/>
</dbReference>
<evidence type="ECO:0000259" key="2">
    <source>
        <dbReference type="PROSITE" id="PS51299"/>
    </source>
</evidence>
<feature type="region of interest" description="Disordered" evidence="1">
    <location>
        <begin position="1266"/>
        <end position="1449"/>
    </location>
</feature>
<dbReference type="InterPro" id="IPR036887">
    <property type="entry name" value="HTH_APSES_sf"/>
</dbReference>
<dbReference type="OrthoDB" id="5597783at2759"/>
<feature type="compositionally biased region" description="Acidic residues" evidence="1">
    <location>
        <begin position="499"/>
        <end position="509"/>
    </location>
</feature>
<evidence type="ECO:0000313" key="3">
    <source>
        <dbReference type="EMBL" id="CDS03310.1"/>
    </source>
</evidence>
<accession>A0A077W939</accession>
<feature type="compositionally biased region" description="Basic and acidic residues" evidence="1">
    <location>
        <begin position="1271"/>
        <end position="1282"/>
    </location>
</feature>
<feature type="region of interest" description="Disordered" evidence="1">
    <location>
        <begin position="85"/>
        <end position="297"/>
    </location>
</feature>
<feature type="compositionally biased region" description="Basic and acidic residues" evidence="1">
    <location>
        <begin position="540"/>
        <end position="549"/>
    </location>
</feature>
<feature type="domain" description="HTH APSES-type" evidence="2">
    <location>
        <begin position="954"/>
        <end position="1065"/>
    </location>
</feature>
<feature type="compositionally biased region" description="Basic residues" evidence="1">
    <location>
        <begin position="1342"/>
        <end position="1354"/>
    </location>
</feature>
<dbReference type="InterPro" id="IPR057511">
    <property type="entry name" value="WH_GDS1"/>
</dbReference>
<dbReference type="GO" id="GO:0000724">
    <property type="term" value="P:double-strand break repair via homologous recombination"/>
    <property type="evidence" value="ECO:0007669"/>
    <property type="project" value="TreeGrafter"/>
</dbReference>
<dbReference type="GO" id="GO:0003697">
    <property type="term" value="F:single-stranded DNA binding"/>
    <property type="evidence" value="ECO:0007669"/>
    <property type="project" value="TreeGrafter"/>
</dbReference>
<feature type="compositionally biased region" description="Acidic residues" evidence="1">
    <location>
        <begin position="286"/>
        <end position="295"/>
    </location>
</feature>
<feature type="compositionally biased region" description="Basic and acidic residues" evidence="1">
    <location>
        <begin position="749"/>
        <end position="773"/>
    </location>
</feature>
<dbReference type="GO" id="GO:0036297">
    <property type="term" value="P:interstrand cross-link repair"/>
    <property type="evidence" value="ECO:0007669"/>
    <property type="project" value="TreeGrafter"/>
</dbReference>